<dbReference type="EMBL" id="QPGA01000012">
    <property type="protein sequence ID" value="RDE50987.1"/>
    <property type="molecule type" value="Genomic_DNA"/>
</dbReference>
<evidence type="ECO:0000313" key="4">
    <source>
        <dbReference type="Proteomes" id="UP000253831"/>
    </source>
</evidence>
<proteinExistence type="predicted"/>
<evidence type="ECO:0000313" key="3">
    <source>
        <dbReference type="EMBL" id="RDE50987.1"/>
    </source>
</evidence>
<organism evidence="3 4">
    <name type="scientific">Candidatus Accumulibacter meliphilus</name>
    <dbReference type="NCBI Taxonomy" id="2211374"/>
    <lineage>
        <taxon>Bacteria</taxon>
        <taxon>Pseudomonadati</taxon>
        <taxon>Pseudomonadota</taxon>
        <taxon>Betaproteobacteria</taxon>
        <taxon>Candidatus Accumulibacter</taxon>
    </lineage>
</organism>
<dbReference type="AlphaFoldDB" id="A0A369XS08"/>
<evidence type="ECO:0000256" key="2">
    <source>
        <dbReference type="SAM" id="SignalP"/>
    </source>
</evidence>
<feature type="signal peptide" evidence="2">
    <location>
        <begin position="1"/>
        <end position="22"/>
    </location>
</feature>
<feature type="region of interest" description="Disordered" evidence="1">
    <location>
        <begin position="20"/>
        <end position="63"/>
    </location>
</feature>
<comment type="caution">
    <text evidence="3">The sequence shown here is derived from an EMBL/GenBank/DDBJ whole genome shotgun (WGS) entry which is preliminary data.</text>
</comment>
<evidence type="ECO:0000256" key="1">
    <source>
        <dbReference type="SAM" id="MobiDB-lite"/>
    </source>
</evidence>
<protein>
    <recommendedName>
        <fullName evidence="5">Pentapeptide MXKDX repeat protein</fullName>
    </recommendedName>
</protein>
<reference evidence="3 4" key="1">
    <citation type="submission" date="2018-05" db="EMBL/GenBank/DDBJ databases">
        <title>Integrated omic analyses show evidence that a Ca. Accumulibacter phosphatis strain performs denitrification under micro-aerobic conditions.</title>
        <authorList>
            <person name="Camejo P.Y."/>
            <person name="Katherine M.D."/>
            <person name="Daniel N.R."/>
        </authorList>
    </citation>
    <scope>NUCLEOTIDE SEQUENCE [LARGE SCALE GENOMIC DNA]</scope>
    <source>
        <strain evidence="3">UW-LDO-IC</strain>
    </source>
</reference>
<evidence type="ECO:0008006" key="5">
    <source>
        <dbReference type="Google" id="ProtNLM"/>
    </source>
</evidence>
<keyword evidence="2" id="KW-0732">Signal</keyword>
<gene>
    <name evidence="3" type="ORF">DVS81_08350</name>
</gene>
<feature type="chain" id="PRO_5016886440" description="Pentapeptide MXKDX repeat protein" evidence="2">
    <location>
        <begin position="23"/>
        <end position="63"/>
    </location>
</feature>
<name>A0A369XS08_9PROT</name>
<sequence>MSKLLSLLIAATFATVSASSFAMSHGGAPKDEKKMEEKKPDSKDMKVDDKKMDDKKDMKEEKK</sequence>
<accession>A0A369XS08</accession>
<dbReference type="Proteomes" id="UP000253831">
    <property type="component" value="Unassembled WGS sequence"/>
</dbReference>
<feature type="compositionally biased region" description="Basic and acidic residues" evidence="1">
    <location>
        <begin position="28"/>
        <end position="63"/>
    </location>
</feature>